<protein>
    <submittedName>
        <fullName evidence="6">NitT/TauT family transport system substrate-binding protein</fullName>
    </submittedName>
</protein>
<dbReference type="InterPro" id="IPR015168">
    <property type="entry name" value="SsuA/THI5"/>
</dbReference>
<keyword evidence="7" id="KW-1185">Reference proteome</keyword>
<evidence type="ECO:0000259" key="5">
    <source>
        <dbReference type="Pfam" id="PF09084"/>
    </source>
</evidence>
<dbReference type="STRING" id="80876.SAMN05421779_10942"/>
<feature type="chain" id="PRO_5012636673" evidence="4">
    <location>
        <begin position="21"/>
        <end position="335"/>
    </location>
</feature>
<dbReference type="Proteomes" id="UP000185678">
    <property type="component" value="Unassembled WGS sequence"/>
</dbReference>
<organism evidence="6 7">
    <name type="scientific">Insolitispirillum peregrinum</name>
    <dbReference type="NCBI Taxonomy" id="80876"/>
    <lineage>
        <taxon>Bacteria</taxon>
        <taxon>Pseudomonadati</taxon>
        <taxon>Pseudomonadota</taxon>
        <taxon>Alphaproteobacteria</taxon>
        <taxon>Rhodospirillales</taxon>
        <taxon>Novispirillaceae</taxon>
        <taxon>Insolitispirillum</taxon>
    </lineage>
</organism>
<proteinExistence type="inferred from homology"/>
<feature type="signal peptide" evidence="4">
    <location>
        <begin position="1"/>
        <end position="20"/>
    </location>
</feature>
<dbReference type="EMBL" id="FTOA01000009">
    <property type="protein sequence ID" value="SIT16370.1"/>
    <property type="molecule type" value="Genomic_DNA"/>
</dbReference>
<dbReference type="RefSeq" id="WP_076401916.1">
    <property type="nucleotide sequence ID" value="NZ_FTOA01000009.1"/>
</dbReference>
<dbReference type="PANTHER" id="PTHR30024">
    <property type="entry name" value="ALIPHATIC SULFONATES-BINDING PROTEIN-RELATED"/>
    <property type="match status" value="1"/>
</dbReference>
<reference evidence="6 7" key="1">
    <citation type="submission" date="2017-01" db="EMBL/GenBank/DDBJ databases">
        <authorList>
            <person name="Mah S.A."/>
            <person name="Swanson W.J."/>
            <person name="Moy G.W."/>
            <person name="Vacquier V.D."/>
        </authorList>
    </citation>
    <scope>NUCLEOTIDE SEQUENCE [LARGE SCALE GENOMIC DNA]</scope>
    <source>
        <strain evidence="6 7">DSM 11589</strain>
    </source>
</reference>
<evidence type="ECO:0000313" key="7">
    <source>
        <dbReference type="Proteomes" id="UP000185678"/>
    </source>
</evidence>
<dbReference type="AlphaFoldDB" id="A0A1N7Q0J8"/>
<dbReference type="Pfam" id="PF09084">
    <property type="entry name" value="NMT1"/>
    <property type="match status" value="1"/>
</dbReference>
<name>A0A1N7Q0J8_9PROT</name>
<evidence type="ECO:0000256" key="1">
    <source>
        <dbReference type="ARBA" id="ARBA00004418"/>
    </source>
</evidence>
<dbReference type="SUPFAM" id="SSF53850">
    <property type="entry name" value="Periplasmic binding protein-like II"/>
    <property type="match status" value="1"/>
</dbReference>
<evidence type="ECO:0000256" key="2">
    <source>
        <dbReference type="ARBA" id="ARBA00010742"/>
    </source>
</evidence>
<dbReference type="Gene3D" id="3.40.190.10">
    <property type="entry name" value="Periplasmic binding protein-like II"/>
    <property type="match status" value="2"/>
</dbReference>
<sequence length="335" mass="35131">MKKGFFRKALLNTVLGTALAAVLGVAAGASAEAGTISLGHTTWVGYGPLYLARDLGYFKEQGLDLDLQVIEEASLYMAAAASGKLSGSASTIDEILKYRSPDFCFKAVVALDESYGGDGLVVSSDITSLAQLKGKTVALNEGSTSEFWLSYVLGQNGLSLKDIEISNMSADDAAAAFIARRVPAAVTWEPNLTNVRKGNHGKVLADSSSTPGVIVDVVALGCEVIEKQPKDVAALVNGLAKANAFIKANPEKAYEIMAKGVGGYLKDPKDFAESAKGVRFYDADTNKVYLGTAAAPGPIAELIKSADATWSTLGKTRMKVDYAAMVDPAFVTAQP</sequence>
<gene>
    <name evidence="6" type="ORF">SAMN05421779_10942</name>
</gene>
<evidence type="ECO:0000313" key="6">
    <source>
        <dbReference type="EMBL" id="SIT16370.1"/>
    </source>
</evidence>
<comment type="similarity">
    <text evidence="2">Belongs to the bacterial solute-binding protein SsuA/TauA family.</text>
</comment>
<keyword evidence="3 4" id="KW-0732">Signal</keyword>
<evidence type="ECO:0000256" key="3">
    <source>
        <dbReference type="ARBA" id="ARBA00022729"/>
    </source>
</evidence>
<feature type="domain" description="SsuA/THI5-like" evidence="5">
    <location>
        <begin position="47"/>
        <end position="253"/>
    </location>
</feature>
<accession>A0A1N7Q0J8</accession>
<dbReference type="GO" id="GO:0042597">
    <property type="term" value="C:periplasmic space"/>
    <property type="evidence" value="ECO:0007669"/>
    <property type="project" value="UniProtKB-SubCell"/>
</dbReference>
<dbReference type="PANTHER" id="PTHR30024:SF47">
    <property type="entry name" value="TAURINE-BINDING PERIPLASMIC PROTEIN"/>
    <property type="match status" value="1"/>
</dbReference>
<dbReference type="GO" id="GO:0042918">
    <property type="term" value="P:alkanesulfonate transmembrane transport"/>
    <property type="evidence" value="ECO:0007669"/>
    <property type="project" value="TreeGrafter"/>
</dbReference>
<evidence type="ECO:0000256" key="4">
    <source>
        <dbReference type="SAM" id="SignalP"/>
    </source>
</evidence>
<comment type="subcellular location">
    <subcellularLocation>
        <location evidence="1">Periplasm</location>
    </subcellularLocation>
</comment>
<dbReference type="OrthoDB" id="7374754at2"/>
<dbReference type="CDD" id="cd13563">
    <property type="entry name" value="PBP2_SsuA_like_6"/>
    <property type="match status" value="1"/>
</dbReference>